<evidence type="ECO:0000256" key="2">
    <source>
        <dbReference type="SAM" id="MobiDB-lite"/>
    </source>
</evidence>
<gene>
    <name evidence="3" type="ORF">FNZ23_25720</name>
</gene>
<dbReference type="GO" id="GO:0010038">
    <property type="term" value="P:response to metal ion"/>
    <property type="evidence" value="ECO:0007669"/>
    <property type="project" value="InterPro"/>
</dbReference>
<feature type="region of interest" description="Disordered" evidence="2">
    <location>
        <begin position="1"/>
        <end position="51"/>
    </location>
</feature>
<protein>
    <submittedName>
        <fullName evidence="3">Divalent-cation tolerance protein CutA</fullName>
    </submittedName>
</protein>
<dbReference type="Gene3D" id="3.30.70.120">
    <property type="match status" value="1"/>
</dbReference>
<dbReference type="OrthoDB" id="37622at2"/>
<dbReference type="InterPro" id="IPR015867">
    <property type="entry name" value="N-reg_PII/ATP_PRibTrfase_C"/>
</dbReference>
<evidence type="ECO:0000313" key="4">
    <source>
        <dbReference type="Proteomes" id="UP000320888"/>
    </source>
</evidence>
<reference evidence="3 4" key="1">
    <citation type="submission" date="2019-07" db="EMBL/GenBank/DDBJ databases">
        <title>Draft genome for Streptomyces benahoarensis MZ03-48.</title>
        <authorList>
            <person name="Gonzalez-Pimentel J.L."/>
        </authorList>
    </citation>
    <scope>NUCLEOTIDE SEQUENCE [LARGE SCALE GENOMIC DNA]</scope>
    <source>
        <strain evidence="3 4">MZ03-48</strain>
    </source>
</reference>
<proteinExistence type="inferred from homology"/>
<sequence length="155" mass="16519">MPSGDQLGLSAQESSRHEPFRPGIVPAGAPDPQRCASVTDPYEPPEPAGGPARCLTVLTTTDDEAKAQELARGAIAARVAACAQVSAPVTSVYRWAGAVETSREVQVLFKTTEARYDALEAHIRAAHDYDTPEIIATPVVCGSADYLDWIAKETR</sequence>
<dbReference type="InterPro" id="IPR004323">
    <property type="entry name" value="Ion_tolerance_CutA"/>
</dbReference>
<organism evidence="3 4">
    <name type="scientific">Streptomyces benahoarensis</name>
    <dbReference type="NCBI Taxonomy" id="2595054"/>
    <lineage>
        <taxon>Bacteria</taxon>
        <taxon>Bacillati</taxon>
        <taxon>Actinomycetota</taxon>
        <taxon>Actinomycetes</taxon>
        <taxon>Kitasatosporales</taxon>
        <taxon>Streptomycetaceae</taxon>
        <taxon>Streptomyces</taxon>
    </lineage>
</organism>
<dbReference type="SUPFAM" id="SSF54913">
    <property type="entry name" value="GlnB-like"/>
    <property type="match status" value="1"/>
</dbReference>
<dbReference type="EMBL" id="VKLS01000495">
    <property type="protein sequence ID" value="TSB31569.1"/>
    <property type="molecule type" value="Genomic_DNA"/>
</dbReference>
<dbReference type="AlphaFoldDB" id="A0A553YQU7"/>
<dbReference type="PANTHER" id="PTHR23419">
    <property type="entry name" value="DIVALENT CATION TOLERANCE CUTA-RELATED"/>
    <property type="match status" value="1"/>
</dbReference>
<evidence type="ECO:0000256" key="1">
    <source>
        <dbReference type="ARBA" id="ARBA00010169"/>
    </source>
</evidence>
<comment type="caution">
    <text evidence="3">The sequence shown here is derived from an EMBL/GenBank/DDBJ whole genome shotgun (WGS) entry which is preliminary data.</text>
</comment>
<dbReference type="Pfam" id="PF03091">
    <property type="entry name" value="CutA1"/>
    <property type="match status" value="1"/>
</dbReference>
<accession>A0A553YQU7</accession>
<name>A0A553YQU7_9ACTN</name>
<dbReference type="GO" id="GO:0005507">
    <property type="term" value="F:copper ion binding"/>
    <property type="evidence" value="ECO:0007669"/>
    <property type="project" value="TreeGrafter"/>
</dbReference>
<dbReference type="InterPro" id="IPR011322">
    <property type="entry name" value="N-reg_PII-like_a/b"/>
</dbReference>
<comment type="similarity">
    <text evidence="1">Belongs to the CutA family.</text>
</comment>
<evidence type="ECO:0000313" key="3">
    <source>
        <dbReference type="EMBL" id="TSB31569.1"/>
    </source>
</evidence>
<dbReference type="PANTHER" id="PTHR23419:SF8">
    <property type="entry name" value="FI09726P"/>
    <property type="match status" value="1"/>
</dbReference>
<keyword evidence="4" id="KW-1185">Reference proteome</keyword>
<dbReference type="Proteomes" id="UP000320888">
    <property type="component" value="Unassembled WGS sequence"/>
</dbReference>